<organism evidence="8 9">
    <name type="scientific">Flavobacterium rakeshii</name>
    <dbReference type="NCBI Taxonomy" id="1038845"/>
    <lineage>
        <taxon>Bacteria</taxon>
        <taxon>Pseudomonadati</taxon>
        <taxon>Bacteroidota</taxon>
        <taxon>Flavobacteriia</taxon>
        <taxon>Flavobacteriales</taxon>
        <taxon>Flavobacteriaceae</taxon>
        <taxon>Flavobacterium</taxon>
    </lineage>
</organism>
<comment type="similarity">
    <text evidence="2">Belongs to the SusD family.</text>
</comment>
<evidence type="ECO:0000259" key="6">
    <source>
        <dbReference type="Pfam" id="PF07980"/>
    </source>
</evidence>
<evidence type="ECO:0000313" key="8">
    <source>
        <dbReference type="EMBL" id="MUV04609.1"/>
    </source>
</evidence>
<dbReference type="InterPro" id="IPR011990">
    <property type="entry name" value="TPR-like_helical_dom_sf"/>
</dbReference>
<dbReference type="InterPro" id="IPR012944">
    <property type="entry name" value="SusD_RagB_dom"/>
</dbReference>
<evidence type="ECO:0000256" key="2">
    <source>
        <dbReference type="ARBA" id="ARBA00006275"/>
    </source>
</evidence>
<evidence type="ECO:0000256" key="4">
    <source>
        <dbReference type="ARBA" id="ARBA00023136"/>
    </source>
</evidence>
<evidence type="ECO:0000313" key="9">
    <source>
        <dbReference type="Proteomes" id="UP000433945"/>
    </source>
</evidence>
<dbReference type="RefSeq" id="WP_157483892.1">
    <property type="nucleotide sequence ID" value="NZ_WOWP01000053.1"/>
</dbReference>
<gene>
    <name evidence="8" type="ORF">GN157_12905</name>
</gene>
<keyword evidence="9" id="KW-1185">Reference proteome</keyword>
<sequence>MKTITNNKTIQDLFRKLGIILIVTCGTVSCNSCSDFNEVELPASQLAGESVYENTTTANAVMAGIYSKLRDGGLLTGLPAGMSNQLGHYADELDFYGSASASTIPFYNNALLPTTRDMSSLWNSTYNIIYSCNAVIEGVATSQSLPQQDRDRLTGEALLVRSLMHFYLANLYGAIPYVTSTDYKINTTITKTEVNDLYSLLVNDLLQAIELLPQQFSTPLKVIPNQVVAKALLARVYLYSGLWAEASDMASAVIGNQNLIWETQLDQVFLKESSSTIWQLASATAGKNTNEGATFIFETAPPPFTALSNAFVGAFEQGDLRREYWVTEVTGDNQVWYRPNKYQQKTTTATSMEYSIMFRLAEQYLIRAEARVRQGDLIGAADDLNKVRERAGLTGSTATTVETLLEAILAERRVELFTEMGQRFFDLKRYGILDMELIGVKPGWNSTDSLFPLPEAELLANPNLLPQNPGY</sequence>
<dbReference type="AlphaFoldDB" id="A0A6N8HFV9"/>
<dbReference type="Pfam" id="PF07980">
    <property type="entry name" value="SusD_RagB"/>
    <property type="match status" value="1"/>
</dbReference>
<keyword evidence="3" id="KW-0732">Signal</keyword>
<evidence type="ECO:0000256" key="5">
    <source>
        <dbReference type="ARBA" id="ARBA00023237"/>
    </source>
</evidence>
<dbReference type="OrthoDB" id="621570at2"/>
<reference evidence="8 9" key="1">
    <citation type="submission" date="2019-12" db="EMBL/GenBank/DDBJ databases">
        <authorList>
            <person name="Sun J.-Q."/>
        </authorList>
    </citation>
    <scope>NUCLEOTIDE SEQUENCE [LARGE SCALE GENOMIC DNA]</scope>
    <source>
        <strain evidence="8 9">JCM 17928</strain>
    </source>
</reference>
<dbReference type="Proteomes" id="UP000433945">
    <property type="component" value="Unassembled WGS sequence"/>
</dbReference>
<dbReference type="Pfam" id="PF14322">
    <property type="entry name" value="SusD-like_3"/>
    <property type="match status" value="1"/>
</dbReference>
<protein>
    <submittedName>
        <fullName evidence="8">RagB/SusD family nutrient uptake outer membrane protein</fullName>
    </submittedName>
</protein>
<dbReference type="SUPFAM" id="SSF48452">
    <property type="entry name" value="TPR-like"/>
    <property type="match status" value="1"/>
</dbReference>
<evidence type="ECO:0000256" key="1">
    <source>
        <dbReference type="ARBA" id="ARBA00004442"/>
    </source>
</evidence>
<evidence type="ECO:0000256" key="3">
    <source>
        <dbReference type="ARBA" id="ARBA00022729"/>
    </source>
</evidence>
<feature type="domain" description="RagB/SusD" evidence="6">
    <location>
        <begin position="332"/>
        <end position="471"/>
    </location>
</feature>
<dbReference type="InterPro" id="IPR033985">
    <property type="entry name" value="SusD-like_N"/>
</dbReference>
<name>A0A6N8HFV9_9FLAO</name>
<proteinExistence type="inferred from homology"/>
<comment type="caution">
    <text evidence="8">The sequence shown here is derived from an EMBL/GenBank/DDBJ whole genome shotgun (WGS) entry which is preliminary data.</text>
</comment>
<dbReference type="CDD" id="cd08977">
    <property type="entry name" value="SusD"/>
    <property type="match status" value="1"/>
</dbReference>
<accession>A0A6N8HFV9</accession>
<dbReference type="EMBL" id="WOWP01000053">
    <property type="protein sequence ID" value="MUV04609.1"/>
    <property type="molecule type" value="Genomic_DNA"/>
</dbReference>
<evidence type="ECO:0000259" key="7">
    <source>
        <dbReference type="Pfam" id="PF14322"/>
    </source>
</evidence>
<dbReference type="GO" id="GO:0009279">
    <property type="term" value="C:cell outer membrane"/>
    <property type="evidence" value="ECO:0007669"/>
    <property type="project" value="UniProtKB-SubCell"/>
</dbReference>
<dbReference type="PROSITE" id="PS51257">
    <property type="entry name" value="PROKAR_LIPOPROTEIN"/>
    <property type="match status" value="1"/>
</dbReference>
<keyword evidence="4" id="KW-0472">Membrane</keyword>
<dbReference type="Gene3D" id="1.25.40.390">
    <property type="match status" value="1"/>
</dbReference>
<keyword evidence="5" id="KW-0998">Cell outer membrane</keyword>
<comment type="subcellular location">
    <subcellularLocation>
        <location evidence="1">Cell outer membrane</location>
    </subcellularLocation>
</comment>
<feature type="domain" description="SusD-like N-terminal" evidence="7">
    <location>
        <begin position="101"/>
        <end position="238"/>
    </location>
</feature>